<dbReference type="GO" id="GO:0016787">
    <property type="term" value="F:hydrolase activity"/>
    <property type="evidence" value="ECO:0007669"/>
    <property type="project" value="UniProtKB-KW"/>
</dbReference>
<dbReference type="PRINTS" id="PR00111">
    <property type="entry name" value="ABHYDROLASE"/>
</dbReference>
<name>A0ABZ1BU12_9FIRM</name>
<accession>A0ABZ1BU12</accession>
<sequence length="264" mass="28261">MQSRSAALNTRVHPARPVVLLHAFPLHAGMWQPQMQALAERGFSAVAVDLPGFGSSPLRDEQDLDGFAARVLEVLDGLQVERAAFVGLSMGGYVLFRLWQQAPHRIGALVLADTRAEPDSPEARERRYAQASQVAVLGVEAILEGFVAGALGRATLDGRPGVVETVRRIVREARPAGVVNALRAMAVRPDSTPLLPRITVPTLVVAGEQDGLTPPDVAHRMAAAVPGAKLSVIPEAGHLSNLEAPGTFNRQLLDFLETSGFWRA</sequence>
<dbReference type="InterPro" id="IPR050266">
    <property type="entry name" value="AB_hydrolase_sf"/>
</dbReference>
<dbReference type="InterPro" id="IPR000639">
    <property type="entry name" value="Epox_hydrolase-like"/>
</dbReference>
<dbReference type="SUPFAM" id="SSF53474">
    <property type="entry name" value="alpha/beta-Hydrolases"/>
    <property type="match status" value="1"/>
</dbReference>
<dbReference type="InterPro" id="IPR029058">
    <property type="entry name" value="AB_hydrolase_fold"/>
</dbReference>
<evidence type="ECO:0000259" key="1">
    <source>
        <dbReference type="Pfam" id="PF00561"/>
    </source>
</evidence>
<dbReference type="PANTHER" id="PTHR43798">
    <property type="entry name" value="MONOACYLGLYCEROL LIPASE"/>
    <property type="match status" value="1"/>
</dbReference>
<dbReference type="Pfam" id="PF00561">
    <property type="entry name" value="Abhydrolase_1"/>
    <property type="match status" value="1"/>
</dbReference>
<dbReference type="EMBL" id="CP141615">
    <property type="protein sequence ID" value="WRP16315.1"/>
    <property type="molecule type" value="Genomic_DNA"/>
</dbReference>
<dbReference type="InterPro" id="IPR000073">
    <property type="entry name" value="AB_hydrolase_1"/>
</dbReference>
<dbReference type="Gene3D" id="3.40.50.1820">
    <property type="entry name" value="alpha/beta hydrolase"/>
    <property type="match status" value="1"/>
</dbReference>
<evidence type="ECO:0000313" key="3">
    <source>
        <dbReference type="Proteomes" id="UP001332192"/>
    </source>
</evidence>
<dbReference type="PRINTS" id="PR00412">
    <property type="entry name" value="EPOXHYDRLASE"/>
</dbReference>
<feature type="domain" description="AB hydrolase-1" evidence="1">
    <location>
        <begin position="17"/>
        <end position="245"/>
    </location>
</feature>
<reference evidence="2 3" key="1">
    <citation type="journal article" date="2024" name="Front. Microbiol.">
        <title>Novel thermophilic genera Geochorda gen. nov. and Carboxydochorda gen. nov. from the deep terrestrial subsurface reveal the ecophysiological diversity in the class Limnochordia.</title>
        <authorList>
            <person name="Karnachuk O.V."/>
            <person name="Lukina A.P."/>
            <person name="Avakyan M.R."/>
            <person name="Kadnikov V.V."/>
            <person name="Begmatov S."/>
            <person name="Beletsky A.V."/>
            <person name="Vlasova K.G."/>
            <person name="Novikov A.A."/>
            <person name="Shcherbakova V.A."/>
            <person name="Mardanov A.V."/>
            <person name="Ravin N.V."/>
        </authorList>
    </citation>
    <scope>NUCLEOTIDE SEQUENCE [LARGE SCALE GENOMIC DNA]</scope>
    <source>
        <strain evidence="2 3">L945</strain>
    </source>
</reference>
<dbReference type="Proteomes" id="UP001332192">
    <property type="component" value="Chromosome"/>
</dbReference>
<keyword evidence="3" id="KW-1185">Reference proteome</keyword>
<keyword evidence="2" id="KW-0378">Hydrolase</keyword>
<dbReference type="RefSeq" id="WP_324715587.1">
    <property type="nucleotide sequence ID" value="NZ_CP141615.1"/>
</dbReference>
<gene>
    <name evidence="2" type="ORF">U7230_09405</name>
</gene>
<evidence type="ECO:0000313" key="2">
    <source>
        <dbReference type="EMBL" id="WRP16315.1"/>
    </source>
</evidence>
<protein>
    <submittedName>
        <fullName evidence="2">Alpha/beta fold hydrolase</fullName>
    </submittedName>
</protein>
<proteinExistence type="predicted"/>
<organism evidence="2 3">
    <name type="scientific">Carboxydichorda subterranea</name>
    <dbReference type="NCBI Taxonomy" id="3109565"/>
    <lineage>
        <taxon>Bacteria</taxon>
        <taxon>Bacillati</taxon>
        <taxon>Bacillota</taxon>
        <taxon>Limnochordia</taxon>
        <taxon>Limnochordales</taxon>
        <taxon>Geochordaceae</taxon>
        <taxon>Carboxydichorda</taxon>
    </lineage>
</organism>